<evidence type="ECO:0000256" key="1">
    <source>
        <dbReference type="SAM" id="SignalP"/>
    </source>
</evidence>
<gene>
    <name evidence="2" type="ORF">K435DRAFT_839360</name>
</gene>
<accession>A0A4S8M1B3</accession>
<reference evidence="2 3" key="1">
    <citation type="journal article" date="2019" name="Nat. Ecol. Evol.">
        <title>Megaphylogeny resolves global patterns of mushroom evolution.</title>
        <authorList>
            <person name="Varga T."/>
            <person name="Krizsan K."/>
            <person name="Foldi C."/>
            <person name="Dima B."/>
            <person name="Sanchez-Garcia M."/>
            <person name="Sanchez-Ramirez S."/>
            <person name="Szollosi G.J."/>
            <person name="Szarkandi J.G."/>
            <person name="Papp V."/>
            <person name="Albert L."/>
            <person name="Andreopoulos W."/>
            <person name="Angelini C."/>
            <person name="Antonin V."/>
            <person name="Barry K.W."/>
            <person name="Bougher N.L."/>
            <person name="Buchanan P."/>
            <person name="Buyck B."/>
            <person name="Bense V."/>
            <person name="Catcheside P."/>
            <person name="Chovatia M."/>
            <person name="Cooper J."/>
            <person name="Damon W."/>
            <person name="Desjardin D."/>
            <person name="Finy P."/>
            <person name="Geml J."/>
            <person name="Haridas S."/>
            <person name="Hughes K."/>
            <person name="Justo A."/>
            <person name="Karasinski D."/>
            <person name="Kautmanova I."/>
            <person name="Kiss B."/>
            <person name="Kocsube S."/>
            <person name="Kotiranta H."/>
            <person name="LaButti K.M."/>
            <person name="Lechner B.E."/>
            <person name="Liimatainen K."/>
            <person name="Lipzen A."/>
            <person name="Lukacs Z."/>
            <person name="Mihaltcheva S."/>
            <person name="Morgado L.N."/>
            <person name="Niskanen T."/>
            <person name="Noordeloos M.E."/>
            <person name="Ohm R.A."/>
            <person name="Ortiz-Santana B."/>
            <person name="Ovrebo C."/>
            <person name="Racz N."/>
            <person name="Riley R."/>
            <person name="Savchenko A."/>
            <person name="Shiryaev A."/>
            <person name="Soop K."/>
            <person name="Spirin V."/>
            <person name="Szebenyi C."/>
            <person name="Tomsovsky M."/>
            <person name="Tulloss R.E."/>
            <person name="Uehling J."/>
            <person name="Grigoriev I.V."/>
            <person name="Vagvolgyi C."/>
            <person name="Papp T."/>
            <person name="Martin F.M."/>
            <person name="Miettinen O."/>
            <person name="Hibbett D.S."/>
            <person name="Nagy L.G."/>
        </authorList>
    </citation>
    <scope>NUCLEOTIDE SEQUENCE [LARGE SCALE GENOMIC DNA]</scope>
    <source>
        <strain evidence="2 3">CBS 962.96</strain>
    </source>
</reference>
<dbReference type="Proteomes" id="UP000297245">
    <property type="component" value="Unassembled WGS sequence"/>
</dbReference>
<evidence type="ECO:0000313" key="2">
    <source>
        <dbReference type="EMBL" id="THU95700.1"/>
    </source>
</evidence>
<sequence length="140" mass="14796">MKTFTAVLSALSLATVAFAQSAQIGYPTEGTSVTAGSTLNVDIIRPNTISSSEEVGIVLGLSSCNQRACFAPNLTMGTVLYNGDFDPQFGDENQPHQNFTIEIPSDFTKGSAQLNFAHFYLLGASLAPSLENSSVNITIV</sequence>
<dbReference type="EMBL" id="ML179194">
    <property type="protein sequence ID" value="THU95700.1"/>
    <property type="molecule type" value="Genomic_DNA"/>
</dbReference>
<proteinExistence type="predicted"/>
<feature type="signal peptide" evidence="1">
    <location>
        <begin position="1"/>
        <end position="19"/>
    </location>
</feature>
<dbReference type="AlphaFoldDB" id="A0A4S8M1B3"/>
<dbReference type="Pfam" id="PF19271">
    <property type="entry name" value="Nis1"/>
    <property type="match status" value="1"/>
</dbReference>
<evidence type="ECO:0000313" key="3">
    <source>
        <dbReference type="Proteomes" id="UP000297245"/>
    </source>
</evidence>
<keyword evidence="1" id="KW-0732">Signal</keyword>
<dbReference type="OrthoDB" id="2841294at2759"/>
<name>A0A4S8M1B3_DENBC</name>
<dbReference type="InterPro" id="IPR045469">
    <property type="entry name" value="Nis1"/>
</dbReference>
<protein>
    <submittedName>
        <fullName evidence="2">Uncharacterized protein</fullName>
    </submittedName>
</protein>
<keyword evidence="3" id="KW-1185">Reference proteome</keyword>
<feature type="chain" id="PRO_5020273686" evidence="1">
    <location>
        <begin position="20"/>
        <end position="140"/>
    </location>
</feature>
<organism evidence="2 3">
    <name type="scientific">Dendrothele bispora (strain CBS 962.96)</name>
    <dbReference type="NCBI Taxonomy" id="1314807"/>
    <lineage>
        <taxon>Eukaryota</taxon>
        <taxon>Fungi</taxon>
        <taxon>Dikarya</taxon>
        <taxon>Basidiomycota</taxon>
        <taxon>Agaricomycotina</taxon>
        <taxon>Agaricomycetes</taxon>
        <taxon>Agaricomycetidae</taxon>
        <taxon>Agaricales</taxon>
        <taxon>Agaricales incertae sedis</taxon>
        <taxon>Dendrothele</taxon>
    </lineage>
</organism>